<dbReference type="RefSeq" id="XP_056757433.1">
    <property type="nucleotide sequence ID" value="XM_056892438.1"/>
</dbReference>
<feature type="compositionally biased region" description="Low complexity" evidence="2">
    <location>
        <begin position="142"/>
        <end position="152"/>
    </location>
</feature>
<dbReference type="EMBL" id="JAQJAE010000001">
    <property type="protein sequence ID" value="KAJ5616266.1"/>
    <property type="molecule type" value="Genomic_DNA"/>
</dbReference>
<feature type="region of interest" description="Disordered" evidence="2">
    <location>
        <begin position="1"/>
        <end position="162"/>
    </location>
</feature>
<dbReference type="GeneID" id="81582680"/>
<proteinExistence type="predicted"/>
<dbReference type="AlphaFoldDB" id="A0AAD6EG07"/>
<reference evidence="5" key="1">
    <citation type="journal article" date="2023" name="IMA Fungus">
        <title>Comparative genomic study of the Penicillium genus elucidates a diverse pangenome and 15 lateral gene transfer events.</title>
        <authorList>
            <person name="Petersen C."/>
            <person name="Sorensen T."/>
            <person name="Nielsen M.R."/>
            <person name="Sondergaard T.E."/>
            <person name="Sorensen J.L."/>
            <person name="Fitzpatrick D.A."/>
            <person name="Frisvad J.C."/>
            <person name="Nielsen K.L."/>
        </authorList>
    </citation>
    <scope>NUCLEOTIDE SEQUENCE</scope>
    <source>
        <strain evidence="5">IBT 12815</strain>
    </source>
</reference>
<feature type="region of interest" description="Disordered" evidence="2">
    <location>
        <begin position="409"/>
        <end position="493"/>
    </location>
</feature>
<feature type="compositionally biased region" description="Polar residues" evidence="2">
    <location>
        <begin position="336"/>
        <end position="348"/>
    </location>
</feature>
<dbReference type="CDD" id="cd22679">
    <property type="entry name" value="FHA_SLMAP"/>
    <property type="match status" value="1"/>
</dbReference>
<name>A0AAD6EG07_9EURO</name>
<organism evidence="5 6">
    <name type="scientific">Penicillium hordei</name>
    <dbReference type="NCBI Taxonomy" id="40994"/>
    <lineage>
        <taxon>Eukaryota</taxon>
        <taxon>Fungi</taxon>
        <taxon>Dikarya</taxon>
        <taxon>Ascomycota</taxon>
        <taxon>Pezizomycotina</taxon>
        <taxon>Eurotiomycetes</taxon>
        <taxon>Eurotiomycetidae</taxon>
        <taxon>Eurotiales</taxon>
        <taxon>Aspergillaceae</taxon>
        <taxon>Penicillium</taxon>
    </lineage>
</organism>
<dbReference type="InterPro" id="IPR008984">
    <property type="entry name" value="SMAD_FHA_dom_sf"/>
</dbReference>
<dbReference type="Proteomes" id="UP001213799">
    <property type="component" value="Unassembled WGS sequence"/>
</dbReference>
<feature type="compositionally biased region" description="Polar residues" evidence="2">
    <location>
        <begin position="98"/>
        <end position="115"/>
    </location>
</feature>
<dbReference type="InterPro" id="IPR000253">
    <property type="entry name" value="FHA_dom"/>
</dbReference>
<dbReference type="PANTHER" id="PTHR15715:SF46">
    <property type="entry name" value="TO VACUOLE TARGETING VPS64, PUTATIVE (AFU_ORTHOLOGUE AFUA_2G02420)-RELATED"/>
    <property type="match status" value="1"/>
</dbReference>
<keyword evidence="3" id="KW-0472">Membrane</keyword>
<dbReference type="Gene3D" id="2.60.200.20">
    <property type="match status" value="1"/>
</dbReference>
<evidence type="ECO:0000259" key="4">
    <source>
        <dbReference type="PROSITE" id="PS50006"/>
    </source>
</evidence>
<keyword evidence="3" id="KW-1133">Transmembrane helix</keyword>
<feature type="coiled-coil region" evidence="1">
    <location>
        <begin position="500"/>
        <end position="541"/>
    </location>
</feature>
<evidence type="ECO:0000313" key="5">
    <source>
        <dbReference type="EMBL" id="KAJ5616266.1"/>
    </source>
</evidence>
<dbReference type="PANTHER" id="PTHR15715">
    <property type="entry name" value="CENTROSOMAL PROTEIN OF 170 KDA"/>
    <property type="match status" value="1"/>
</dbReference>
<dbReference type="SMART" id="SM00240">
    <property type="entry name" value="FHA"/>
    <property type="match status" value="1"/>
</dbReference>
<feature type="region of interest" description="Disordered" evidence="2">
    <location>
        <begin position="549"/>
        <end position="704"/>
    </location>
</feature>
<dbReference type="Pfam" id="PF00498">
    <property type="entry name" value="FHA"/>
    <property type="match status" value="1"/>
</dbReference>
<evidence type="ECO:0000256" key="1">
    <source>
        <dbReference type="SAM" id="Coils"/>
    </source>
</evidence>
<dbReference type="GO" id="GO:0005737">
    <property type="term" value="C:cytoplasm"/>
    <property type="evidence" value="ECO:0007669"/>
    <property type="project" value="TreeGrafter"/>
</dbReference>
<feature type="region of interest" description="Disordered" evidence="2">
    <location>
        <begin position="316"/>
        <end position="348"/>
    </location>
</feature>
<keyword evidence="6" id="KW-1185">Reference proteome</keyword>
<feature type="compositionally biased region" description="Low complexity" evidence="2">
    <location>
        <begin position="50"/>
        <end position="67"/>
    </location>
</feature>
<reference evidence="5" key="2">
    <citation type="submission" date="2023-01" db="EMBL/GenBank/DDBJ databases">
        <authorList>
            <person name="Petersen C."/>
        </authorList>
    </citation>
    <scope>NUCLEOTIDE SEQUENCE</scope>
    <source>
        <strain evidence="5">IBT 12815</strain>
    </source>
</reference>
<comment type="caution">
    <text evidence="5">The sequence shown here is derived from an EMBL/GenBank/DDBJ whole genome shotgun (WGS) entry which is preliminary data.</text>
</comment>
<feature type="transmembrane region" description="Helical" evidence="3">
    <location>
        <begin position="731"/>
        <end position="751"/>
    </location>
</feature>
<feature type="compositionally biased region" description="Polar residues" evidence="2">
    <location>
        <begin position="68"/>
        <end position="88"/>
    </location>
</feature>
<dbReference type="SUPFAM" id="SSF49879">
    <property type="entry name" value="SMAD/FHA domain"/>
    <property type="match status" value="1"/>
</dbReference>
<keyword evidence="1" id="KW-0175">Coiled coil</keyword>
<feature type="compositionally biased region" description="Polar residues" evidence="2">
    <location>
        <begin position="481"/>
        <end position="493"/>
    </location>
</feature>
<accession>A0AAD6EG07</accession>
<feature type="compositionally biased region" description="Pro residues" evidence="2">
    <location>
        <begin position="443"/>
        <end position="453"/>
    </location>
</feature>
<evidence type="ECO:0000256" key="2">
    <source>
        <dbReference type="SAM" id="MobiDB-lite"/>
    </source>
</evidence>
<gene>
    <name evidence="5" type="ORF">N7537_001380</name>
</gene>
<keyword evidence="3" id="KW-0812">Transmembrane</keyword>
<sequence length="759" mass="82750">MTAVASPPSVESGSRLGWYSSSNGGEGALSSVNADDVSRMFMPRKHVQRSNSSSSLGSNSSTSSTSTVAAPSQDTHAAQNSASELENWSSKKKYSKNIWPSSKSEPVSGVTNARSQAVPAFSSGPSASSTMSAMHQPSNIVPSQQMPQSSQQNGIRAPTGPPSENPAILILLPMNGTFDRKQINVPYYPEVLRIGRQTNAKTVPTPLNGFFDSKVLSRQHAEVWADKSGKIWIRDVKSSNGTFVNGHRLSPENRESEPHELRESDTLELGIDIVSEDQSTIVHHKVSSKVEHAGTYGTAPNILDLNFGDLDPASGGGLLPSPLSQPLSHMRGRAGSNASNRSAQSVTSNQLNALHQQRQMNYWNSPISIEQVVKRLTGELKSAKQQTTDLSHADEFLTTIMKPGYAEKEKLIKPSPLENNVHRQMNGRPKMPRVDSFSRFSDPPAPPPQQPLPEKPDALSRSASESFSPLKRSDTEKPKSGTGSPVSRDSSQILNLIEALSSAKREIETHGTRVKELETMLFQEQAARKLAEDKVNELEMRSLDVKEVNAENGILPPSESGVDGKKGQDDIEATVQINGIHPSETPTPDDSQADAPVEDKSAELQTRLESMMEEMAEMRKQMASFKHRAEKAEDETTESRKSLSEMIETLRQERAEKASATALDKKIDREPSNGLAEQSLTSDDTLTDSKTKTSSMQGFDPVASQNKDMDAAAAATVFATQHHRYNYVEEVSPYASMFGVVLLGVGLMAYLNGWQKMDK</sequence>
<dbReference type="InterPro" id="IPR051176">
    <property type="entry name" value="Cent_Immune-Sig_Mod"/>
</dbReference>
<feature type="compositionally biased region" description="Low complexity" evidence="2">
    <location>
        <begin position="316"/>
        <end position="328"/>
    </location>
</feature>
<protein>
    <recommendedName>
        <fullName evidence="4">FHA domain-containing protein</fullName>
    </recommendedName>
</protein>
<dbReference type="PROSITE" id="PS50006">
    <property type="entry name" value="FHA_DOMAIN"/>
    <property type="match status" value="1"/>
</dbReference>
<evidence type="ECO:0000256" key="3">
    <source>
        <dbReference type="SAM" id="Phobius"/>
    </source>
</evidence>
<feature type="compositionally biased region" description="Low complexity" evidence="2">
    <location>
        <begin position="117"/>
        <end position="133"/>
    </location>
</feature>
<feature type="compositionally biased region" description="Basic and acidic residues" evidence="2">
    <location>
        <begin position="637"/>
        <end position="671"/>
    </location>
</feature>
<feature type="domain" description="FHA" evidence="4">
    <location>
        <begin position="192"/>
        <end position="249"/>
    </location>
</feature>
<evidence type="ECO:0000313" key="6">
    <source>
        <dbReference type="Proteomes" id="UP001213799"/>
    </source>
</evidence>